<reference evidence="2" key="1">
    <citation type="submission" date="2022-11" db="UniProtKB">
        <authorList>
            <consortium name="WormBaseParasite"/>
        </authorList>
    </citation>
    <scope>IDENTIFICATION</scope>
</reference>
<evidence type="ECO:0000313" key="1">
    <source>
        <dbReference type="Proteomes" id="UP000887579"/>
    </source>
</evidence>
<dbReference type="Proteomes" id="UP000887579">
    <property type="component" value="Unplaced"/>
</dbReference>
<proteinExistence type="predicted"/>
<accession>A0AC34FDW9</accession>
<name>A0AC34FDW9_9BILA</name>
<protein>
    <submittedName>
        <fullName evidence="2">Methyltransferase type 11 domain-containing protein</fullName>
    </submittedName>
</protein>
<organism evidence="1 2">
    <name type="scientific">Panagrolaimus sp. ES5</name>
    <dbReference type="NCBI Taxonomy" id="591445"/>
    <lineage>
        <taxon>Eukaryota</taxon>
        <taxon>Metazoa</taxon>
        <taxon>Ecdysozoa</taxon>
        <taxon>Nematoda</taxon>
        <taxon>Chromadorea</taxon>
        <taxon>Rhabditida</taxon>
        <taxon>Tylenchina</taxon>
        <taxon>Panagrolaimomorpha</taxon>
        <taxon>Panagrolaimoidea</taxon>
        <taxon>Panagrolaimidae</taxon>
        <taxon>Panagrolaimus</taxon>
    </lineage>
</organism>
<evidence type="ECO:0000313" key="2">
    <source>
        <dbReference type="WBParaSite" id="ES5_v2.g14727.t1"/>
    </source>
</evidence>
<dbReference type="WBParaSite" id="ES5_v2.g14727.t1">
    <property type="protein sequence ID" value="ES5_v2.g14727.t1"/>
    <property type="gene ID" value="ES5_v2.g14727"/>
</dbReference>
<sequence length="276" mass="31726">MNAIKERIAAAIVSDLRSQFRCPPKSFTANILTKKWSAETKPLVKTVIEKLNVKPDDNILEIGYGRGNGFPYLFEKFKDGKGWVFGLECSPYMEEIVRKKYAIEIQEEGILFLDHIENIANLPYPNNTFNGIYHVDVFYFWQLDGMKQIVQEFLRILKPGGSLVCGLELERLKKLEKRKVLQEAEYNPMRYTQYLEPAGFKNVSITYKKPSPSSSREFILIKATKPSLTEDDLDPEKKMEILEVMIKEKLALDSLVKSKNAMSQAMKEKLEDAKGL</sequence>